<reference evidence="4" key="1">
    <citation type="submission" date="2020-11" db="EMBL/GenBank/DDBJ databases">
        <title>Bacterial whole genome sequence for Caenimonas sp. DR4.4.</title>
        <authorList>
            <person name="Le V."/>
            <person name="Ko S.-R."/>
            <person name="Ahn C.-Y."/>
            <person name="Oh H.-M."/>
        </authorList>
    </citation>
    <scope>NUCLEOTIDE SEQUENCE</scope>
    <source>
        <strain evidence="4">DR4.4</strain>
    </source>
</reference>
<dbReference type="InterPro" id="IPR034593">
    <property type="entry name" value="DgoD-like"/>
</dbReference>
<dbReference type="RefSeq" id="WP_196984391.1">
    <property type="nucleotide sequence ID" value="NZ_JADWYS010000001.1"/>
</dbReference>
<accession>A0A931MDW6</accession>
<evidence type="ECO:0000256" key="1">
    <source>
        <dbReference type="ARBA" id="ARBA00008031"/>
    </source>
</evidence>
<dbReference type="AlphaFoldDB" id="A0A931MDW6"/>
<dbReference type="InterPro" id="IPR036849">
    <property type="entry name" value="Enolase-like_C_sf"/>
</dbReference>
<protein>
    <recommendedName>
        <fullName evidence="3">Mandelate racemase/muconate lactonizing enzyme C-terminal domain-containing protein</fullName>
    </recommendedName>
</protein>
<evidence type="ECO:0000256" key="2">
    <source>
        <dbReference type="ARBA" id="ARBA00022723"/>
    </source>
</evidence>
<evidence type="ECO:0000313" key="4">
    <source>
        <dbReference type="EMBL" id="MBG9386401.1"/>
    </source>
</evidence>
<feature type="domain" description="Mandelate racemase/muconate lactonizing enzyme C-terminal" evidence="3">
    <location>
        <begin position="159"/>
        <end position="258"/>
    </location>
</feature>
<dbReference type="GO" id="GO:0046872">
    <property type="term" value="F:metal ion binding"/>
    <property type="evidence" value="ECO:0007669"/>
    <property type="project" value="UniProtKB-KW"/>
</dbReference>
<comment type="similarity">
    <text evidence="1">Belongs to the mandelate racemase/muconate lactonizing enzyme family.</text>
</comment>
<dbReference type="Gene3D" id="3.30.390.10">
    <property type="entry name" value="Enolase-like, N-terminal domain"/>
    <property type="match status" value="1"/>
</dbReference>
<dbReference type="SUPFAM" id="SSF54826">
    <property type="entry name" value="Enolase N-terminal domain-like"/>
    <property type="match status" value="1"/>
</dbReference>
<evidence type="ECO:0000313" key="5">
    <source>
        <dbReference type="Proteomes" id="UP000651050"/>
    </source>
</evidence>
<dbReference type="SUPFAM" id="SSF51604">
    <property type="entry name" value="Enolase C-terminal domain-like"/>
    <property type="match status" value="1"/>
</dbReference>
<dbReference type="SMART" id="SM00922">
    <property type="entry name" value="MR_MLE"/>
    <property type="match status" value="1"/>
</dbReference>
<dbReference type="InterPro" id="IPR013341">
    <property type="entry name" value="Mandelate_racemase_N_dom"/>
</dbReference>
<keyword evidence="5" id="KW-1185">Reference proteome</keyword>
<keyword evidence="2" id="KW-0479">Metal-binding</keyword>
<proteinExistence type="inferred from homology"/>
<dbReference type="SFLD" id="SFLDG00180">
    <property type="entry name" value="muconate_cycloisomerase"/>
    <property type="match status" value="1"/>
</dbReference>
<evidence type="ECO:0000259" key="3">
    <source>
        <dbReference type="SMART" id="SM00922"/>
    </source>
</evidence>
<dbReference type="PANTHER" id="PTHR48080">
    <property type="entry name" value="D-GALACTONATE DEHYDRATASE-RELATED"/>
    <property type="match status" value="1"/>
</dbReference>
<name>A0A931MDW6_9BURK</name>
<dbReference type="InterPro" id="IPR013342">
    <property type="entry name" value="Mandelate_racemase_C"/>
</dbReference>
<dbReference type="PANTHER" id="PTHR48080:SF3">
    <property type="entry name" value="ENOLASE SUPERFAMILY MEMBER DDB_G0284701"/>
    <property type="match status" value="1"/>
</dbReference>
<dbReference type="InterPro" id="IPR029065">
    <property type="entry name" value="Enolase_C-like"/>
</dbReference>
<comment type="caution">
    <text evidence="4">The sequence shown here is derived from an EMBL/GenBank/DDBJ whole genome shotgun (WGS) entry which is preliminary data.</text>
</comment>
<dbReference type="SFLD" id="SFLDS00001">
    <property type="entry name" value="Enolase"/>
    <property type="match status" value="1"/>
</dbReference>
<dbReference type="Pfam" id="PF13378">
    <property type="entry name" value="MR_MLE_C"/>
    <property type="match status" value="1"/>
</dbReference>
<dbReference type="Proteomes" id="UP000651050">
    <property type="component" value="Unassembled WGS sequence"/>
</dbReference>
<sequence>MTTTLPPSRGRLVIDEVEIIPLDIVPRMKRKISTGPLLYGDTGSWIGRPVLLRISAGGISGWGEVRPVNPWIGETAASVFACLRDFYAPVLLGRDAMDIERVLRACSAKLPGNLAALEVTDFALHDLVGKALGVSAHTLLGGAQRDSIPLEWSVGLADDKTMIDESVMAAEKHGIRYICIKVGPEEKIEADANVVKQIRKALGPDVYLGIDANMGYTPVGAVQLAKRIEEVNLTYFEQPVPPTHIDNLKWVYDRCNVSIIADESCYSPADAARLCANGAADVMAVKFYKCGGLRRGRDIATIADSFGLRANVAGTANGSYLEAIAGATLAAAIPNHAFGAEFVMGLPAIDVDPIVANRPIDVKNGHCNLPLGPGFGVELDMAQVGKLALDRAVVRKS</sequence>
<organism evidence="4 5">
    <name type="scientific">Caenimonas aquaedulcis</name>
    <dbReference type="NCBI Taxonomy" id="2793270"/>
    <lineage>
        <taxon>Bacteria</taxon>
        <taxon>Pseudomonadati</taxon>
        <taxon>Pseudomonadota</taxon>
        <taxon>Betaproteobacteria</taxon>
        <taxon>Burkholderiales</taxon>
        <taxon>Comamonadaceae</taxon>
        <taxon>Caenimonas</taxon>
    </lineage>
</organism>
<dbReference type="Gene3D" id="3.20.20.120">
    <property type="entry name" value="Enolase-like C-terminal domain"/>
    <property type="match status" value="1"/>
</dbReference>
<dbReference type="InterPro" id="IPR029017">
    <property type="entry name" value="Enolase-like_N"/>
</dbReference>
<dbReference type="EMBL" id="JADWYS010000001">
    <property type="protein sequence ID" value="MBG9386401.1"/>
    <property type="molecule type" value="Genomic_DNA"/>
</dbReference>
<gene>
    <name evidence="4" type="ORF">I5803_00055</name>
</gene>
<dbReference type="Pfam" id="PF02746">
    <property type="entry name" value="MR_MLE_N"/>
    <property type="match status" value="1"/>
</dbReference>